<dbReference type="PANTHER" id="PTHR47074">
    <property type="entry name" value="BNAC02G40300D PROTEIN"/>
    <property type="match status" value="1"/>
</dbReference>
<gene>
    <name evidence="1" type="ORF">SLEP1_g30975</name>
</gene>
<dbReference type="AlphaFoldDB" id="A0AAV5K873"/>
<keyword evidence="2" id="KW-1185">Reference proteome</keyword>
<evidence type="ECO:0000313" key="2">
    <source>
        <dbReference type="Proteomes" id="UP001054252"/>
    </source>
</evidence>
<comment type="caution">
    <text evidence="1">The sequence shown here is derived from an EMBL/GenBank/DDBJ whole genome shotgun (WGS) entry which is preliminary data.</text>
</comment>
<dbReference type="InterPro" id="IPR052929">
    <property type="entry name" value="RNase_H-like_EbsB-rel"/>
</dbReference>
<organism evidence="1 2">
    <name type="scientific">Rubroshorea leprosula</name>
    <dbReference type="NCBI Taxonomy" id="152421"/>
    <lineage>
        <taxon>Eukaryota</taxon>
        <taxon>Viridiplantae</taxon>
        <taxon>Streptophyta</taxon>
        <taxon>Embryophyta</taxon>
        <taxon>Tracheophyta</taxon>
        <taxon>Spermatophyta</taxon>
        <taxon>Magnoliopsida</taxon>
        <taxon>eudicotyledons</taxon>
        <taxon>Gunneridae</taxon>
        <taxon>Pentapetalae</taxon>
        <taxon>rosids</taxon>
        <taxon>malvids</taxon>
        <taxon>Malvales</taxon>
        <taxon>Dipterocarpaceae</taxon>
        <taxon>Rubroshorea</taxon>
    </lineage>
</organism>
<accession>A0AAV5K873</accession>
<dbReference type="Proteomes" id="UP001054252">
    <property type="component" value="Unassembled WGS sequence"/>
</dbReference>
<name>A0AAV5K873_9ROSI</name>
<dbReference type="PANTHER" id="PTHR47074:SF75">
    <property type="entry name" value="RNASE H TYPE-1 DOMAIN-CONTAINING PROTEIN"/>
    <property type="match status" value="1"/>
</dbReference>
<dbReference type="EMBL" id="BPVZ01000056">
    <property type="protein sequence ID" value="GKV20930.1"/>
    <property type="molecule type" value="Genomic_DNA"/>
</dbReference>
<proteinExistence type="predicted"/>
<protein>
    <submittedName>
        <fullName evidence="1">Uncharacterized protein</fullName>
    </submittedName>
</protein>
<sequence>MGNKISFWYDTWVGKDPLSSVIYGPHHVNAPNITVRDALLSSGEWNCDLISYSLLTDIVNRLRAIPFKFSDAGTDTFIWGCHQAPETLNHIFREGFLAKLLWSLLTPHPINNLFHDLDFDDWLFAHFNQSKFSGFEGWSTSFSYIIWSLWYFRNLLVHEKKNFSLVMARDFILSKINEYKQLHPVSLNTKTIYTVFVGWNPPPPGVVKLNTDGSVVTNPGNAGAGGIFRDDLGN</sequence>
<reference evidence="1 2" key="1">
    <citation type="journal article" date="2021" name="Commun. Biol.">
        <title>The genome of Shorea leprosula (Dipterocarpaceae) highlights the ecological relevance of drought in aseasonal tropical rainforests.</title>
        <authorList>
            <person name="Ng K.K.S."/>
            <person name="Kobayashi M.J."/>
            <person name="Fawcett J.A."/>
            <person name="Hatakeyama M."/>
            <person name="Paape T."/>
            <person name="Ng C.H."/>
            <person name="Ang C.C."/>
            <person name="Tnah L.H."/>
            <person name="Lee C.T."/>
            <person name="Nishiyama T."/>
            <person name="Sese J."/>
            <person name="O'Brien M.J."/>
            <person name="Copetti D."/>
            <person name="Mohd Noor M.I."/>
            <person name="Ong R.C."/>
            <person name="Putra M."/>
            <person name="Sireger I.Z."/>
            <person name="Indrioko S."/>
            <person name="Kosugi Y."/>
            <person name="Izuno A."/>
            <person name="Isagi Y."/>
            <person name="Lee S.L."/>
            <person name="Shimizu K.K."/>
        </authorList>
    </citation>
    <scope>NUCLEOTIDE SEQUENCE [LARGE SCALE GENOMIC DNA]</scope>
    <source>
        <strain evidence="1">214</strain>
    </source>
</reference>
<evidence type="ECO:0000313" key="1">
    <source>
        <dbReference type="EMBL" id="GKV20930.1"/>
    </source>
</evidence>